<keyword evidence="2" id="KW-1185">Reference proteome</keyword>
<protein>
    <submittedName>
        <fullName evidence="1">Uncharacterized protein</fullName>
    </submittedName>
</protein>
<dbReference type="EMBL" id="JAPWTJ010001224">
    <property type="protein sequence ID" value="KAJ8973167.1"/>
    <property type="molecule type" value="Genomic_DNA"/>
</dbReference>
<sequence length="259" mass="29422">MYLINSEHLQNSPGNSTNLTVCQKHTILVNADAITRVRKRHLGSCVLNPEDPKIIQSRKLCTFTKEVKYSKECGCTIMDRLGGLSARISCPPTIFRVPVEVYFLTDLGDFNPIYLDNKRFRYYTSVPLCYNTMLYTLLPTSFMALPCTGKTIVRHFSHLGKTVSSDNSYPVVAEYPYWLSLWYTSFSPVVEGFYDDVVENKCYQSTYQDKGQHDKASVGNLLGKKTALDPLLSEVGHENCTFQNIFKKSGTAFNLRYNP</sequence>
<comment type="caution">
    <text evidence="1">The sequence shown here is derived from an EMBL/GenBank/DDBJ whole genome shotgun (WGS) entry which is preliminary data.</text>
</comment>
<dbReference type="Proteomes" id="UP001162164">
    <property type="component" value="Unassembled WGS sequence"/>
</dbReference>
<evidence type="ECO:0000313" key="1">
    <source>
        <dbReference type="EMBL" id="KAJ8973167.1"/>
    </source>
</evidence>
<evidence type="ECO:0000313" key="2">
    <source>
        <dbReference type="Proteomes" id="UP001162164"/>
    </source>
</evidence>
<organism evidence="1 2">
    <name type="scientific">Molorchus minor</name>
    <dbReference type="NCBI Taxonomy" id="1323400"/>
    <lineage>
        <taxon>Eukaryota</taxon>
        <taxon>Metazoa</taxon>
        <taxon>Ecdysozoa</taxon>
        <taxon>Arthropoda</taxon>
        <taxon>Hexapoda</taxon>
        <taxon>Insecta</taxon>
        <taxon>Pterygota</taxon>
        <taxon>Neoptera</taxon>
        <taxon>Endopterygota</taxon>
        <taxon>Coleoptera</taxon>
        <taxon>Polyphaga</taxon>
        <taxon>Cucujiformia</taxon>
        <taxon>Chrysomeloidea</taxon>
        <taxon>Cerambycidae</taxon>
        <taxon>Lamiinae</taxon>
        <taxon>Monochamini</taxon>
        <taxon>Molorchus</taxon>
    </lineage>
</organism>
<reference evidence="1" key="1">
    <citation type="journal article" date="2023" name="Insect Mol. Biol.">
        <title>Genome sequencing provides insights into the evolution of gene families encoding plant cell wall-degrading enzymes in longhorned beetles.</title>
        <authorList>
            <person name="Shin N.R."/>
            <person name="Okamura Y."/>
            <person name="Kirsch R."/>
            <person name="Pauchet Y."/>
        </authorList>
    </citation>
    <scope>NUCLEOTIDE SEQUENCE</scope>
    <source>
        <strain evidence="1">MMC_N1</strain>
    </source>
</reference>
<name>A0ABQ9J5H4_9CUCU</name>
<proteinExistence type="predicted"/>
<gene>
    <name evidence="1" type="ORF">NQ317_007508</name>
</gene>
<accession>A0ABQ9J5H4</accession>